<dbReference type="AlphaFoldDB" id="A0A7Y0DYE4"/>
<sequence>MTPDKPHTADLLRAAADVFRQELMPSLPEEKQLDALMILAALGCAERDLEDAGGLRERQARRMERILPTGATVGDLCAAIRNGDFDDPDGALRLYETLMEDVRDRLALVNPDYLKAADQISTSSSDDARRSGPL</sequence>
<gene>
    <name evidence="2" type="ORF">HH303_05330</name>
</gene>
<keyword evidence="3" id="KW-1185">Reference proteome</keyword>
<organism evidence="2 3">
    <name type="scientific">Pacificispira spongiicola</name>
    <dbReference type="NCBI Taxonomy" id="2729598"/>
    <lineage>
        <taxon>Bacteria</taxon>
        <taxon>Pseudomonadati</taxon>
        <taxon>Pseudomonadota</taxon>
        <taxon>Alphaproteobacteria</taxon>
        <taxon>Rhodospirillales</taxon>
        <taxon>Rhodospirillaceae</taxon>
        <taxon>Pacificispira</taxon>
    </lineage>
</organism>
<proteinExistence type="predicted"/>
<name>A0A7Y0DYE4_9PROT</name>
<protein>
    <recommendedName>
        <fullName evidence="1">DUF6285 domain-containing protein</fullName>
    </recommendedName>
</protein>
<evidence type="ECO:0000313" key="2">
    <source>
        <dbReference type="EMBL" id="NMM43887.1"/>
    </source>
</evidence>
<accession>A0A7Y0DYE4</accession>
<dbReference type="Pfam" id="PF19802">
    <property type="entry name" value="DUF6285"/>
    <property type="match status" value="1"/>
</dbReference>
<evidence type="ECO:0000259" key="1">
    <source>
        <dbReference type="Pfam" id="PF19802"/>
    </source>
</evidence>
<feature type="domain" description="DUF6285" evidence="1">
    <location>
        <begin position="25"/>
        <end position="113"/>
    </location>
</feature>
<comment type="caution">
    <text evidence="2">The sequence shown here is derived from an EMBL/GenBank/DDBJ whole genome shotgun (WGS) entry which is preliminary data.</text>
</comment>
<reference evidence="2 3" key="1">
    <citation type="submission" date="2020-04" db="EMBL/GenBank/DDBJ databases">
        <title>Rhodospirillaceae bacterium KN72 isolated from deep sea.</title>
        <authorList>
            <person name="Zhang D.-C."/>
        </authorList>
    </citation>
    <scope>NUCLEOTIDE SEQUENCE [LARGE SCALE GENOMIC DNA]</scope>
    <source>
        <strain evidence="2 3">KN72</strain>
    </source>
</reference>
<dbReference type="RefSeq" id="WP_169624209.1">
    <property type="nucleotide sequence ID" value="NZ_JABBNT010000002.1"/>
</dbReference>
<dbReference type="InterPro" id="IPR046252">
    <property type="entry name" value="DUF6285"/>
</dbReference>
<dbReference type="Proteomes" id="UP000539372">
    <property type="component" value="Unassembled WGS sequence"/>
</dbReference>
<evidence type="ECO:0000313" key="3">
    <source>
        <dbReference type="Proteomes" id="UP000539372"/>
    </source>
</evidence>
<dbReference type="EMBL" id="JABBNT010000002">
    <property type="protein sequence ID" value="NMM43887.1"/>
    <property type="molecule type" value="Genomic_DNA"/>
</dbReference>